<protein>
    <submittedName>
        <fullName evidence="2">Uncharacterized protein</fullName>
    </submittedName>
</protein>
<keyword evidence="3" id="KW-1185">Reference proteome</keyword>
<name>A0A7J7JJ46_BUGNE</name>
<reference evidence="2" key="1">
    <citation type="submission" date="2020-06" db="EMBL/GenBank/DDBJ databases">
        <title>Draft genome of Bugula neritina, a colonial animal packing powerful symbionts and potential medicines.</title>
        <authorList>
            <person name="Rayko M."/>
        </authorList>
    </citation>
    <scope>NUCLEOTIDE SEQUENCE [LARGE SCALE GENOMIC DNA]</scope>
    <source>
        <strain evidence="2">Kwan_BN1</strain>
    </source>
</reference>
<feature type="compositionally biased region" description="Acidic residues" evidence="1">
    <location>
        <begin position="12"/>
        <end position="22"/>
    </location>
</feature>
<organism evidence="2 3">
    <name type="scientific">Bugula neritina</name>
    <name type="common">Brown bryozoan</name>
    <name type="synonym">Sertularia neritina</name>
    <dbReference type="NCBI Taxonomy" id="10212"/>
    <lineage>
        <taxon>Eukaryota</taxon>
        <taxon>Metazoa</taxon>
        <taxon>Spiralia</taxon>
        <taxon>Lophotrochozoa</taxon>
        <taxon>Bryozoa</taxon>
        <taxon>Gymnolaemata</taxon>
        <taxon>Cheilostomatida</taxon>
        <taxon>Flustrina</taxon>
        <taxon>Buguloidea</taxon>
        <taxon>Bugulidae</taxon>
        <taxon>Bugula</taxon>
    </lineage>
</organism>
<proteinExistence type="predicted"/>
<feature type="region of interest" description="Disordered" evidence="1">
    <location>
        <begin position="62"/>
        <end position="104"/>
    </location>
</feature>
<gene>
    <name evidence="2" type="ORF">EB796_015326</name>
</gene>
<evidence type="ECO:0000313" key="2">
    <source>
        <dbReference type="EMBL" id="KAF6026352.1"/>
    </source>
</evidence>
<dbReference type="Proteomes" id="UP000593567">
    <property type="component" value="Unassembled WGS sequence"/>
</dbReference>
<comment type="caution">
    <text evidence="2">The sequence shown here is derived from an EMBL/GenBank/DDBJ whole genome shotgun (WGS) entry which is preliminary data.</text>
</comment>
<dbReference type="AlphaFoldDB" id="A0A7J7JJ46"/>
<feature type="compositionally biased region" description="Polar residues" evidence="1">
    <location>
        <begin position="62"/>
        <end position="87"/>
    </location>
</feature>
<evidence type="ECO:0000256" key="1">
    <source>
        <dbReference type="SAM" id="MobiDB-lite"/>
    </source>
</evidence>
<accession>A0A7J7JJ46</accession>
<sequence>MGLISTSKDKVEEESDEEDDGEYICDDCDFRTKLLSEWKTHVCHQGTPSPVKTVSEEVIIPQSTESFPTVSSNRGNPAAGRSSTAQVPTRVLHRGGVHYSSDSPRRHVQVRAVRLLIGARALAPEPQETS</sequence>
<feature type="region of interest" description="Disordered" evidence="1">
    <location>
        <begin position="1"/>
        <end position="22"/>
    </location>
</feature>
<evidence type="ECO:0000313" key="3">
    <source>
        <dbReference type="Proteomes" id="UP000593567"/>
    </source>
</evidence>
<dbReference type="EMBL" id="VXIV02002293">
    <property type="protein sequence ID" value="KAF6026352.1"/>
    <property type="molecule type" value="Genomic_DNA"/>
</dbReference>